<feature type="transmembrane region" description="Helical" evidence="7">
    <location>
        <begin position="226"/>
        <end position="251"/>
    </location>
</feature>
<evidence type="ECO:0000256" key="7">
    <source>
        <dbReference type="SAM" id="Phobius"/>
    </source>
</evidence>
<sequence length="337" mass="34490">MRRRAGAGLAIALLVVGLLVYGVGWEAVLFNVGRANPLFLAAAFCAGAGMLALRGYLVGRLLVPVSGSARGVPFVSAFLAGYFARSTLPWGRSTGTPIMAYLLARHSESEFEDNLAVVATAEVFGFIASVVVALVGLAMYTAAGETPQDMLLSLTLAGVGGLVAGGTLLALVGRGTARTVLFALTARWEAIAVKVPRVPGGDGSLESRVETFFDTLETVSAARRTLAVAFAIAVCSWLVNALPLYFSLLALGVDVPLSLALACAPLASFGGIIPLPGGTGGIEVVLTGLLVAMAAVSGDIATAATILYRLSTYWLHVFVGGIGALSLSLAGHRLTPG</sequence>
<evidence type="ECO:0000256" key="3">
    <source>
        <dbReference type="ARBA" id="ARBA00022475"/>
    </source>
</evidence>
<dbReference type="NCBIfam" id="TIGR00374">
    <property type="entry name" value="flippase-like domain"/>
    <property type="match status" value="1"/>
</dbReference>
<reference evidence="8" key="1">
    <citation type="submission" date="2022-09" db="EMBL/GenBank/DDBJ databases">
        <title>Enrichment on poylsaccharides allowed isolation of novel metabolic and taxonomic groups of Haloarchaea.</title>
        <authorList>
            <person name="Sorokin D.Y."/>
            <person name="Elcheninov A.G."/>
            <person name="Khizhniak T.V."/>
            <person name="Kolganova T.V."/>
            <person name="Kublanov I.V."/>
        </authorList>
    </citation>
    <scope>NUCLEOTIDE SEQUENCE</scope>
    <source>
        <strain evidence="8">AArc-xg1-1</strain>
    </source>
</reference>
<proteinExistence type="inferred from homology"/>
<keyword evidence="4 7" id="KW-0812">Transmembrane</keyword>
<gene>
    <name evidence="8" type="ORF">OB960_25460</name>
</gene>
<evidence type="ECO:0000313" key="9">
    <source>
        <dbReference type="Proteomes" id="UP001321018"/>
    </source>
</evidence>
<dbReference type="EMBL" id="JAOPKA010000040">
    <property type="protein sequence ID" value="MCU4744718.1"/>
    <property type="molecule type" value="Genomic_DNA"/>
</dbReference>
<dbReference type="PANTHER" id="PTHR39087:SF2">
    <property type="entry name" value="UPF0104 MEMBRANE PROTEIN MJ1595"/>
    <property type="match status" value="1"/>
</dbReference>
<accession>A0AAP2Z4Z3</accession>
<keyword evidence="3" id="KW-1003">Cell membrane</keyword>
<dbReference type="Pfam" id="PF03706">
    <property type="entry name" value="LPG_synthase_TM"/>
    <property type="match status" value="1"/>
</dbReference>
<keyword evidence="5 7" id="KW-1133">Transmembrane helix</keyword>
<dbReference type="GO" id="GO:0005886">
    <property type="term" value="C:plasma membrane"/>
    <property type="evidence" value="ECO:0007669"/>
    <property type="project" value="UniProtKB-SubCell"/>
</dbReference>
<feature type="transmembrane region" description="Helical" evidence="7">
    <location>
        <begin position="313"/>
        <end position="331"/>
    </location>
</feature>
<evidence type="ECO:0000256" key="6">
    <source>
        <dbReference type="ARBA" id="ARBA00023136"/>
    </source>
</evidence>
<evidence type="ECO:0000313" key="8">
    <source>
        <dbReference type="EMBL" id="MCU4744718.1"/>
    </source>
</evidence>
<keyword evidence="6 7" id="KW-0472">Membrane</keyword>
<comment type="similarity">
    <text evidence="2">Belongs to the UPF0104 family.</text>
</comment>
<dbReference type="RefSeq" id="WP_338006514.1">
    <property type="nucleotide sequence ID" value="NZ_JAOPKA010000040.1"/>
</dbReference>
<dbReference type="PANTHER" id="PTHR39087">
    <property type="entry name" value="UPF0104 MEMBRANE PROTEIN MJ1595"/>
    <property type="match status" value="1"/>
</dbReference>
<dbReference type="Proteomes" id="UP001321018">
    <property type="component" value="Unassembled WGS sequence"/>
</dbReference>
<feature type="transmembrane region" description="Helical" evidence="7">
    <location>
        <begin position="115"/>
        <end position="139"/>
    </location>
</feature>
<comment type="subcellular location">
    <subcellularLocation>
        <location evidence="1">Cell membrane</location>
        <topology evidence="1">Multi-pass membrane protein</topology>
    </subcellularLocation>
</comment>
<protein>
    <submittedName>
        <fullName evidence="8">Flippase-like domain-containing protein</fullName>
    </submittedName>
</protein>
<dbReference type="AlphaFoldDB" id="A0AAP2Z4Z3"/>
<evidence type="ECO:0000256" key="4">
    <source>
        <dbReference type="ARBA" id="ARBA00022692"/>
    </source>
</evidence>
<dbReference type="InterPro" id="IPR022791">
    <property type="entry name" value="L-PG_synthase/AglD"/>
</dbReference>
<feature type="transmembrane region" description="Helical" evidence="7">
    <location>
        <begin position="151"/>
        <end position="172"/>
    </location>
</feature>
<name>A0AAP2Z4Z3_9EURY</name>
<feature type="transmembrane region" description="Helical" evidence="7">
    <location>
        <begin position="38"/>
        <end position="57"/>
    </location>
</feature>
<organism evidence="8 9">
    <name type="scientific">Natronoglomus mannanivorans</name>
    <dbReference type="NCBI Taxonomy" id="2979990"/>
    <lineage>
        <taxon>Archaea</taxon>
        <taxon>Methanobacteriati</taxon>
        <taxon>Methanobacteriota</taxon>
        <taxon>Stenosarchaea group</taxon>
        <taxon>Halobacteria</taxon>
        <taxon>Halobacteriales</taxon>
        <taxon>Natrialbaceae</taxon>
        <taxon>Natronoglomus</taxon>
    </lineage>
</organism>
<evidence type="ECO:0000256" key="5">
    <source>
        <dbReference type="ARBA" id="ARBA00022989"/>
    </source>
</evidence>
<comment type="caution">
    <text evidence="8">The sequence shown here is derived from an EMBL/GenBank/DDBJ whole genome shotgun (WGS) entry which is preliminary data.</text>
</comment>
<evidence type="ECO:0000256" key="1">
    <source>
        <dbReference type="ARBA" id="ARBA00004651"/>
    </source>
</evidence>
<evidence type="ECO:0000256" key="2">
    <source>
        <dbReference type="ARBA" id="ARBA00011061"/>
    </source>
</evidence>